<accession>A0A7X6MYB7</accession>
<gene>
    <name evidence="6" type="ORF">HF992_07430</name>
</gene>
<comment type="subunit">
    <text evidence="3">Homotrimer.</text>
</comment>
<sequence length="211" mass="22429">MKKSEVIMALQKTATVAVIRGNTHEDALQAAKACIDGGMTAIELTYTNPKASEIISELASCYSNQPNILIGAGTVLDAETARLAILAGASYIVSPSFHRETARLCNRYAIPYIPGCMTLTEMVTALEAGCEIVKLFPGSMASPSYIKAIKAPLPQLSIMVTGGVNLSNALDWFEAGADMIGIGGDFNTFIAQGDFATIKELAKQYSQLLSR</sequence>
<dbReference type="SUPFAM" id="SSF51569">
    <property type="entry name" value="Aldolase"/>
    <property type="match status" value="1"/>
</dbReference>
<comment type="caution">
    <text evidence="6">The sequence shown here is derived from an EMBL/GenBank/DDBJ whole genome shotgun (WGS) entry which is preliminary data.</text>
</comment>
<comment type="pathway">
    <text evidence="1">Carbohydrate acid metabolism.</text>
</comment>
<keyword evidence="7" id="KW-1185">Reference proteome</keyword>
<evidence type="ECO:0000313" key="7">
    <source>
        <dbReference type="Proteomes" id="UP000522720"/>
    </source>
</evidence>
<protein>
    <submittedName>
        <fullName evidence="6">Bifunctional 4-hydroxy-2-oxoglutarate aldolase/2-dehydro-3-deoxy-phosphogluconate aldolase</fullName>
    </submittedName>
</protein>
<evidence type="ECO:0000256" key="2">
    <source>
        <dbReference type="ARBA" id="ARBA00006906"/>
    </source>
</evidence>
<dbReference type="Proteomes" id="UP000522720">
    <property type="component" value="Unassembled WGS sequence"/>
</dbReference>
<comment type="similarity">
    <text evidence="2">Belongs to the KHG/KDPG aldolase family.</text>
</comment>
<dbReference type="AlphaFoldDB" id="A0A7X6MYB7"/>
<keyword evidence="5" id="KW-0119">Carbohydrate metabolism</keyword>
<dbReference type="NCBIfam" id="TIGR01182">
    <property type="entry name" value="eda"/>
    <property type="match status" value="1"/>
</dbReference>
<evidence type="ECO:0000313" key="6">
    <source>
        <dbReference type="EMBL" id="NKZ20667.1"/>
    </source>
</evidence>
<dbReference type="InterPro" id="IPR000887">
    <property type="entry name" value="Aldlse_KDPG_KHG"/>
</dbReference>
<keyword evidence="4" id="KW-0456">Lyase</keyword>
<dbReference type="PANTHER" id="PTHR30246:SF1">
    <property type="entry name" value="2-DEHYDRO-3-DEOXY-6-PHOSPHOGALACTONATE ALDOLASE-RELATED"/>
    <property type="match status" value="1"/>
</dbReference>
<reference evidence="6 7" key="1">
    <citation type="submission" date="2020-04" db="EMBL/GenBank/DDBJ databases">
        <title>MicrobeNet Type strains.</title>
        <authorList>
            <person name="Nicholson A.C."/>
        </authorList>
    </citation>
    <scope>NUCLEOTIDE SEQUENCE [LARGE SCALE GENOMIC DNA]</scope>
    <source>
        <strain evidence="6 7">CCUG 69612</strain>
    </source>
</reference>
<evidence type="ECO:0000256" key="4">
    <source>
        <dbReference type="ARBA" id="ARBA00023239"/>
    </source>
</evidence>
<evidence type="ECO:0000256" key="1">
    <source>
        <dbReference type="ARBA" id="ARBA00004761"/>
    </source>
</evidence>
<dbReference type="Pfam" id="PF01081">
    <property type="entry name" value="Aldolase"/>
    <property type="match status" value="1"/>
</dbReference>
<dbReference type="NCBIfam" id="NF005119">
    <property type="entry name" value="PRK06552.1"/>
    <property type="match status" value="1"/>
</dbReference>
<dbReference type="RefSeq" id="WP_168549416.1">
    <property type="nucleotide sequence ID" value="NZ_JAAXPR010000012.1"/>
</dbReference>
<dbReference type="EMBL" id="JAAXPR010000012">
    <property type="protein sequence ID" value="NKZ20667.1"/>
    <property type="molecule type" value="Genomic_DNA"/>
</dbReference>
<dbReference type="PANTHER" id="PTHR30246">
    <property type="entry name" value="2-KETO-3-DEOXY-6-PHOSPHOGLUCONATE ALDOLASE"/>
    <property type="match status" value="1"/>
</dbReference>
<evidence type="ECO:0000256" key="5">
    <source>
        <dbReference type="ARBA" id="ARBA00023277"/>
    </source>
</evidence>
<dbReference type="InterPro" id="IPR013785">
    <property type="entry name" value="Aldolase_TIM"/>
</dbReference>
<dbReference type="Gene3D" id="3.20.20.70">
    <property type="entry name" value="Aldolase class I"/>
    <property type="match status" value="1"/>
</dbReference>
<evidence type="ECO:0000256" key="3">
    <source>
        <dbReference type="ARBA" id="ARBA00011233"/>
    </source>
</evidence>
<dbReference type="CDD" id="cd00452">
    <property type="entry name" value="KDPG_aldolase"/>
    <property type="match status" value="1"/>
</dbReference>
<name>A0A7X6MYB7_9STRE</name>
<dbReference type="GO" id="GO:0016829">
    <property type="term" value="F:lyase activity"/>
    <property type="evidence" value="ECO:0007669"/>
    <property type="project" value="UniProtKB-KW"/>
</dbReference>
<organism evidence="6 7">
    <name type="scientific">Streptococcus ovuberis</name>
    <dbReference type="NCBI Taxonomy" id="1936207"/>
    <lineage>
        <taxon>Bacteria</taxon>
        <taxon>Bacillati</taxon>
        <taxon>Bacillota</taxon>
        <taxon>Bacilli</taxon>
        <taxon>Lactobacillales</taxon>
        <taxon>Streptococcaceae</taxon>
        <taxon>Streptococcus</taxon>
    </lineage>
</organism>
<proteinExistence type="inferred from homology"/>